<reference evidence="1" key="2">
    <citation type="submission" date="2021-03" db="UniProtKB">
        <authorList>
            <consortium name="EnsemblPlants"/>
        </authorList>
    </citation>
    <scope>IDENTIFICATION</scope>
</reference>
<dbReference type="InterPro" id="IPR036242">
    <property type="entry name" value="Agglutinin_dom_sf"/>
</dbReference>
<sequence>MRNRPVAFKRKSDGKFITAIEIDDRVFLKFTDSPISDPNVQHQVYPVPRTVCGAKGEEEKEAIENIKEQKEAPPLLAELIGFVNP</sequence>
<protein>
    <submittedName>
        <fullName evidence="1">Uncharacterized protein</fullName>
    </submittedName>
</protein>
<dbReference type="EnsemblPlants" id="evm.model.04.1297">
    <property type="protein sequence ID" value="cds.evm.model.04.1297"/>
    <property type="gene ID" value="evm.TU.04.1297"/>
</dbReference>
<proteinExistence type="predicted"/>
<dbReference type="Gramene" id="evm.model.04.1297">
    <property type="protein sequence ID" value="cds.evm.model.04.1297"/>
    <property type="gene ID" value="evm.TU.04.1297"/>
</dbReference>
<organism evidence="1 2">
    <name type="scientific">Cannabis sativa</name>
    <name type="common">Hemp</name>
    <name type="synonym">Marijuana</name>
    <dbReference type="NCBI Taxonomy" id="3483"/>
    <lineage>
        <taxon>Eukaryota</taxon>
        <taxon>Viridiplantae</taxon>
        <taxon>Streptophyta</taxon>
        <taxon>Embryophyta</taxon>
        <taxon>Tracheophyta</taxon>
        <taxon>Spermatophyta</taxon>
        <taxon>Magnoliopsida</taxon>
        <taxon>eudicotyledons</taxon>
        <taxon>Gunneridae</taxon>
        <taxon>Pentapetalae</taxon>
        <taxon>rosids</taxon>
        <taxon>fabids</taxon>
        <taxon>Rosales</taxon>
        <taxon>Cannabaceae</taxon>
        <taxon>Cannabis</taxon>
    </lineage>
</organism>
<keyword evidence="2" id="KW-1185">Reference proteome</keyword>
<dbReference type="EMBL" id="UZAU01000384">
    <property type="status" value="NOT_ANNOTATED_CDS"/>
    <property type="molecule type" value="Genomic_DNA"/>
</dbReference>
<name>A0A803PCI7_CANSA</name>
<dbReference type="Proteomes" id="UP000596661">
    <property type="component" value="Chromosome 4"/>
</dbReference>
<dbReference type="SUPFAM" id="SSF50382">
    <property type="entry name" value="Agglutinin"/>
    <property type="match status" value="1"/>
</dbReference>
<accession>A0A803PCI7</accession>
<dbReference type="AlphaFoldDB" id="A0A803PCI7"/>
<reference evidence="1" key="1">
    <citation type="submission" date="2018-11" db="EMBL/GenBank/DDBJ databases">
        <authorList>
            <person name="Grassa J C."/>
        </authorList>
    </citation>
    <scope>NUCLEOTIDE SEQUENCE [LARGE SCALE GENOMIC DNA]</scope>
</reference>
<evidence type="ECO:0000313" key="2">
    <source>
        <dbReference type="Proteomes" id="UP000596661"/>
    </source>
</evidence>
<evidence type="ECO:0000313" key="1">
    <source>
        <dbReference type="EnsemblPlants" id="cds.evm.model.04.1297"/>
    </source>
</evidence>